<dbReference type="GO" id="GO:0043190">
    <property type="term" value="C:ATP-binding cassette (ABC) transporter complex"/>
    <property type="evidence" value="ECO:0007669"/>
    <property type="project" value="InterPro"/>
</dbReference>
<dbReference type="InterPro" id="IPR013525">
    <property type="entry name" value="ABC2_TM"/>
</dbReference>
<dbReference type="PANTHER" id="PTHR30413">
    <property type="entry name" value="INNER MEMBRANE TRANSPORT PERMEASE"/>
    <property type="match status" value="1"/>
</dbReference>
<evidence type="ECO:0000256" key="8">
    <source>
        <dbReference type="ARBA" id="ARBA00023136"/>
    </source>
</evidence>
<reference evidence="11 12" key="1">
    <citation type="journal article" date="2023" name="Front. Microbiol.">
        <title>Phylogeography and host specificity of Pasteurellaceae pathogenic to sea-farmed fish in the north-east Atlantic.</title>
        <authorList>
            <person name="Gulla S."/>
            <person name="Colquhoun D.J."/>
            <person name="Olsen A.B."/>
            <person name="Spilsberg B."/>
            <person name="Lagesen K."/>
            <person name="Aakesson C.P."/>
            <person name="Strom S."/>
            <person name="Manji F."/>
            <person name="Birkbeck T.H."/>
            <person name="Nilsen H.K."/>
        </authorList>
    </citation>
    <scope>NUCLEOTIDE SEQUENCE [LARGE SCALE GENOMIC DNA]</scope>
    <source>
        <strain evidence="11 12">NVIB3131</strain>
    </source>
</reference>
<evidence type="ECO:0000256" key="2">
    <source>
        <dbReference type="ARBA" id="ARBA00007783"/>
    </source>
</evidence>
<evidence type="ECO:0000313" key="11">
    <source>
        <dbReference type="EMBL" id="MDP8149145.1"/>
    </source>
</evidence>
<sequence>MITRFIVDFKKYWEYASYAAKAELTTEISGTYLSWLWWVLEPLCFMVVYVFVFGYVFQSQTEYFAIFIFLGITIWNFFAANISSSVELVYNNKHILGKVYLPKYMLLIRKILVNTFKMFISFILIALMLWFFKVPLSIHIFSAFPLLLLLFVCTFGFTMITLHLGVFIRDLANLVQVFLRAMFFLTGIFFSIEERIGSLSADLAYVFQYFNPFAFIISSFRDVVIYSKGLDWNWYFSWLGMSMFIVMLGLYLIYNNEDDYIKVL</sequence>
<evidence type="ECO:0000256" key="3">
    <source>
        <dbReference type="ARBA" id="ARBA00022448"/>
    </source>
</evidence>
<dbReference type="PANTHER" id="PTHR30413:SF8">
    <property type="entry name" value="TRANSPORT PERMEASE PROTEIN"/>
    <property type="match status" value="1"/>
</dbReference>
<comment type="similarity">
    <text evidence="2 9">Belongs to the ABC-2 integral membrane protein family.</text>
</comment>
<feature type="domain" description="ABC transmembrane type-2" evidence="10">
    <location>
        <begin position="33"/>
        <end position="256"/>
    </location>
</feature>
<feature type="transmembrane region" description="Helical" evidence="9">
    <location>
        <begin position="35"/>
        <end position="57"/>
    </location>
</feature>
<dbReference type="Proteomes" id="UP001226020">
    <property type="component" value="Unassembled WGS sequence"/>
</dbReference>
<dbReference type="GO" id="GO:0015920">
    <property type="term" value="P:lipopolysaccharide transport"/>
    <property type="evidence" value="ECO:0007669"/>
    <property type="project" value="TreeGrafter"/>
</dbReference>
<evidence type="ECO:0000256" key="6">
    <source>
        <dbReference type="ARBA" id="ARBA00022692"/>
    </source>
</evidence>
<evidence type="ECO:0000256" key="9">
    <source>
        <dbReference type="RuleBase" id="RU361157"/>
    </source>
</evidence>
<name>A0AAW8CH27_9PAST</name>
<protein>
    <recommendedName>
        <fullName evidence="9">Transport permease protein</fullName>
    </recommendedName>
</protein>
<keyword evidence="6 9" id="KW-0812">Transmembrane</keyword>
<dbReference type="Pfam" id="PF01061">
    <property type="entry name" value="ABC2_membrane"/>
    <property type="match status" value="1"/>
</dbReference>
<proteinExistence type="inferred from homology"/>
<dbReference type="InterPro" id="IPR000412">
    <property type="entry name" value="ABC_2_transport"/>
</dbReference>
<feature type="transmembrane region" description="Helical" evidence="9">
    <location>
        <begin position="204"/>
        <end position="220"/>
    </location>
</feature>
<evidence type="ECO:0000256" key="5">
    <source>
        <dbReference type="ARBA" id="ARBA00022519"/>
    </source>
</evidence>
<keyword evidence="12" id="KW-1185">Reference proteome</keyword>
<gene>
    <name evidence="11" type="ORF">QJU57_08670</name>
</gene>
<evidence type="ECO:0000259" key="10">
    <source>
        <dbReference type="PROSITE" id="PS51012"/>
    </source>
</evidence>
<evidence type="ECO:0000256" key="7">
    <source>
        <dbReference type="ARBA" id="ARBA00022989"/>
    </source>
</evidence>
<dbReference type="AlphaFoldDB" id="A0AAW8CH27"/>
<feature type="transmembrane region" description="Helical" evidence="9">
    <location>
        <begin position="63"/>
        <end position="90"/>
    </location>
</feature>
<dbReference type="InterPro" id="IPR047817">
    <property type="entry name" value="ABC2_TM_bact-type"/>
</dbReference>
<keyword evidence="4 9" id="KW-1003">Cell membrane</keyword>
<dbReference type="PRINTS" id="PR00164">
    <property type="entry name" value="ABC2TRNSPORT"/>
</dbReference>
<organism evidence="11 12">
    <name type="scientific">Phocoenobacter atlanticus subsp. atlanticus</name>
    <dbReference type="NCBI Taxonomy" id="3061285"/>
    <lineage>
        <taxon>Bacteria</taxon>
        <taxon>Pseudomonadati</taxon>
        <taxon>Pseudomonadota</taxon>
        <taxon>Gammaproteobacteria</taxon>
        <taxon>Pasteurellales</taxon>
        <taxon>Pasteurellaceae</taxon>
        <taxon>Phocoenobacter</taxon>
        <taxon>Phocoenobacter atlanticus</taxon>
    </lineage>
</organism>
<keyword evidence="5" id="KW-0997">Cell inner membrane</keyword>
<comment type="caution">
    <text evidence="11">The sequence shown here is derived from an EMBL/GenBank/DDBJ whole genome shotgun (WGS) entry which is preliminary data.</text>
</comment>
<evidence type="ECO:0000256" key="1">
    <source>
        <dbReference type="ARBA" id="ARBA00004429"/>
    </source>
</evidence>
<dbReference type="PROSITE" id="PS51012">
    <property type="entry name" value="ABC_TM2"/>
    <property type="match status" value="1"/>
</dbReference>
<evidence type="ECO:0000256" key="4">
    <source>
        <dbReference type="ARBA" id="ARBA00022475"/>
    </source>
</evidence>
<keyword evidence="8 9" id="KW-0472">Membrane</keyword>
<feature type="transmembrane region" description="Helical" evidence="9">
    <location>
        <begin position="232"/>
        <end position="254"/>
    </location>
</feature>
<dbReference type="EMBL" id="JASAXT010000016">
    <property type="protein sequence ID" value="MDP8149145.1"/>
    <property type="molecule type" value="Genomic_DNA"/>
</dbReference>
<feature type="transmembrane region" description="Helical" evidence="9">
    <location>
        <begin position="111"/>
        <end position="132"/>
    </location>
</feature>
<feature type="transmembrane region" description="Helical" evidence="9">
    <location>
        <begin position="138"/>
        <end position="162"/>
    </location>
</feature>
<comment type="subcellular location">
    <subcellularLocation>
        <location evidence="1 9">Cell inner membrane</location>
        <topology evidence="1 9">Multi-pass membrane protein</topology>
    </subcellularLocation>
</comment>
<evidence type="ECO:0000313" key="12">
    <source>
        <dbReference type="Proteomes" id="UP001226020"/>
    </source>
</evidence>
<feature type="transmembrane region" description="Helical" evidence="9">
    <location>
        <begin position="174"/>
        <end position="192"/>
    </location>
</feature>
<keyword evidence="3 9" id="KW-0813">Transport</keyword>
<dbReference type="GO" id="GO:0140359">
    <property type="term" value="F:ABC-type transporter activity"/>
    <property type="evidence" value="ECO:0007669"/>
    <property type="project" value="InterPro"/>
</dbReference>
<dbReference type="RefSeq" id="WP_306352094.1">
    <property type="nucleotide sequence ID" value="NZ_JASAWV010000014.1"/>
</dbReference>
<keyword evidence="7 9" id="KW-1133">Transmembrane helix</keyword>
<accession>A0AAW8CH27</accession>